<gene>
    <name evidence="1" type="ORF">K7432_002607</name>
</gene>
<dbReference type="PANTHER" id="PTHR15615:SF27">
    <property type="entry name" value="PHO85 CYCLIN CLG1"/>
    <property type="match status" value="1"/>
</dbReference>
<dbReference type="Pfam" id="PF08613">
    <property type="entry name" value="Cyclin"/>
    <property type="match status" value="1"/>
</dbReference>
<proteinExistence type="predicted"/>
<evidence type="ECO:0008006" key="3">
    <source>
        <dbReference type="Google" id="ProtNLM"/>
    </source>
</evidence>
<dbReference type="EMBL" id="JASJQH010006947">
    <property type="protein sequence ID" value="KAK9722503.1"/>
    <property type="molecule type" value="Genomic_DNA"/>
</dbReference>
<dbReference type="PANTHER" id="PTHR15615">
    <property type="match status" value="1"/>
</dbReference>
<sequence>MNTLDSQYHWSVPNSNNGTSNRSNLGYVPFYHHSSAQYQPTALQSTGMVQPQQVPAMHTSSGFTAPSLEDHPDITGLIADVVYNIIHGSNTWGSYSASPAFRNYAKELMRKLYISSASILLSVKYLHQYKVNNPMAKPEPGHEFLLFTVALITAAKFHDDLVYTNQTWSETAGFPIHVLNFVEIEFLTALRYDLFVSSDEYNQWLSTLQHNLNTAAQAQAWDAQPTQAPCGCHLTVKNELIACSKHSYKRNRGSEGFNRHQPLQSFLL</sequence>
<accession>A0ABR2W7H3</accession>
<dbReference type="InterPro" id="IPR013922">
    <property type="entry name" value="Cyclin_PHO80-like"/>
</dbReference>
<protein>
    <recommendedName>
        <fullName evidence="3">Cyclin</fullName>
    </recommendedName>
</protein>
<dbReference type="Proteomes" id="UP001479436">
    <property type="component" value="Unassembled WGS sequence"/>
</dbReference>
<dbReference type="CDD" id="cd20557">
    <property type="entry name" value="CYCLIN_ScPCL1-like"/>
    <property type="match status" value="1"/>
</dbReference>
<dbReference type="SUPFAM" id="SSF47954">
    <property type="entry name" value="Cyclin-like"/>
    <property type="match status" value="1"/>
</dbReference>
<organism evidence="1 2">
    <name type="scientific">Basidiobolus ranarum</name>
    <dbReference type="NCBI Taxonomy" id="34480"/>
    <lineage>
        <taxon>Eukaryota</taxon>
        <taxon>Fungi</taxon>
        <taxon>Fungi incertae sedis</taxon>
        <taxon>Zoopagomycota</taxon>
        <taxon>Entomophthoromycotina</taxon>
        <taxon>Basidiobolomycetes</taxon>
        <taxon>Basidiobolales</taxon>
        <taxon>Basidiobolaceae</taxon>
        <taxon>Basidiobolus</taxon>
    </lineage>
</organism>
<evidence type="ECO:0000313" key="1">
    <source>
        <dbReference type="EMBL" id="KAK9722503.1"/>
    </source>
</evidence>
<dbReference type="Gene3D" id="1.10.472.10">
    <property type="entry name" value="Cyclin-like"/>
    <property type="match status" value="1"/>
</dbReference>
<keyword evidence="2" id="KW-1185">Reference proteome</keyword>
<dbReference type="InterPro" id="IPR036915">
    <property type="entry name" value="Cyclin-like_sf"/>
</dbReference>
<comment type="caution">
    <text evidence="1">The sequence shown here is derived from an EMBL/GenBank/DDBJ whole genome shotgun (WGS) entry which is preliminary data.</text>
</comment>
<evidence type="ECO:0000313" key="2">
    <source>
        <dbReference type="Proteomes" id="UP001479436"/>
    </source>
</evidence>
<name>A0ABR2W7H3_9FUNG</name>
<reference evidence="1 2" key="1">
    <citation type="submission" date="2023-04" db="EMBL/GenBank/DDBJ databases">
        <title>Genome of Basidiobolus ranarum AG-B5.</title>
        <authorList>
            <person name="Stajich J.E."/>
            <person name="Carter-House D."/>
            <person name="Gryganskyi A."/>
        </authorList>
    </citation>
    <scope>NUCLEOTIDE SEQUENCE [LARGE SCALE GENOMIC DNA]</scope>
    <source>
        <strain evidence="1 2">AG-B5</strain>
    </source>
</reference>